<keyword evidence="3 5" id="KW-0378">Hydrolase</keyword>
<evidence type="ECO:0000313" key="9">
    <source>
        <dbReference type="Proteomes" id="UP000670527"/>
    </source>
</evidence>
<feature type="domain" description="Peptidase S8/S53" evidence="6">
    <location>
        <begin position="172"/>
        <end position="426"/>
    </location>
</feature>
<protein>
    <submittedName>
        <fullName evidence="8">S8 family peptidase</fullName>
    </submittedName>
</protein>
<dbReference type="InterPro" id="IPR000209">
    <property type="entry name" value="Peptidase_S8/S53_dom"/>
</dbReference>
<dbReference type="Proteomes" id="UP000670527">
    <property type="component" value="Unassembled WGS sequence"/>
</dbReference>
<dbReference type="InterPro" id="IPR036852">
    <property type="entry name" value="Peptidase_S8/S53_dom_sf"/>
</dbReference>
<dbReference type="PROSITE" id="PS51892">
    <property type="entry name" value="SUBTILASE"/>
    <property type="match status" value="1"/>
</dbReference>
<evidence type="ECO:0000256" key="1">
    <source>
        <dbReference type="ARBA" id="ARBA00011073"/>
    </source>
</evidence>
<dbReference type="Gene3D" id="3.40.50.200">
    <property type="entry name" value="Peptidase S8/S53 domain"/>
    <property type="match status" value="1"/>
</dbReference>
<dbReference type="Pfam" id="PF00082">
    <property type="entry name" value="Peptidase_S8"/>
    <property type="match status" value="1"/>
</dbReference>
<comment type="similarity">
    <text evidence="1 5">Belongs to the peptidase S8 family.</text>
</comment>
<feature type="domain" description="Secretion system C-terminal sorting" evidence="7">
    <location>
        <begin position="868"/>
        <end position="938"/>
    </location>
</feature>
<dbReference type="PANTHER" id="PTHR43806">
    <property type="entry name" value="PEPTIDASE S8"/>
    <property type="match status" value="1"/>
</dbReference>
<dbReference type="PRINTS" id="PR00723">
    <property type="entry name" value="SUBTILISIN"/>
</dbReference>
<feature type="active site" description="Charge relay system" evidence="5">
    <location>
        <position position="237"/>
    </location>
</feature>
<evidence type="ECO:0000256" key="2">
    <source>
        <dbReference type="ARBA" id="ARBA00022670"/>
    </source>
</evidence>
<evidence type="ECO:0000259" key="6">
    <source>
        <dbReference type="Pfam" id="PF00082"/>
    </source>
</evidence>
<sequence>MQLPLRVVRYFLLICWLLPVLGVAAQPSDSATPSAPTVQPGRLVFRLKPELRHLATATAIAEPTLLAALQRIGATQLHQKFSNTLLPDPEKPGSVDISLIYEIQLPTPTDLDRARHLLQNTGTVLYAEPLYYYAPLSQPNDPLADSTRTDGQSYLRNIRAYSAWDVTKGDTTIVIGISDTGINFDHQDLGQVKYNYADPIDGIDNDHDGYIDNFRGWDLADKDNNPYVDALLGPKKHGVLVTGIAAGTPDNAKGIAGVGYKCRYLPLKIYPSTAQGAFAGYESMVYAAEHGCQVLNVSWGGPGSRSQYEQDVISYVAVNRDVVIVAAAGNNNAEQDFYPASYDHVLSVAGVRADNTRGALTYSRRVDICTLGTDVLTTLGDYVDGYVSVTGSSFAAPIAAGVAALVRSQFPSYSAAQVIAQVRATTNPDIYTLPGNAAYLGKLGTGRLDAYRAVLTTDARAARVVRSQVLRTSTARQQELEIEVQNLLQPVTNLRVSLTSLSPYLTTPSDVFAVAALPTLGRATNIDKPFRLTVAANTPLNAKALIECRLMADNGFQTTQYLTVVLNPGYVVLDANDLRLTLASQGTLGYDNPASSIGEGITYRQGSSLLYEGGLVVATSPTRVSSQVRGAKGNDQDFHMQSQTLFSRPVRATQEAQGVFQDSLPSATRNRTVGVRVHQHAYAWAAAPARNYVVLQYRLTNMTPDTLKPLYAGLFMDWDLPRDAARNVAMWDASRALGYVYSLATSDLYVGVQVLDGGAPTYYAINNAATTGLVAPATGGLSRTEKYDGLSNGTTYASAGLPYGADVSQLVGAALRALPPGDSTTLTLAVLGASSLPELQAAADDARQRFAQVLPTRPAAPVVTWQAYPNPTTGKLHIEVPLSFSPTDIRLFNQAGTMVLQQAATTRTTLDLHAYPAGLYLLQVCSAGGSTLSQRVVVQP</sequence>
<evidence type="ECO:0000256" key="5">
    <source>
        <dbReference type="PROSITE-ProRule" id="PRU01240"/>
    </source>
</evidence>
<feature type="active site" description="Charge relay system" evidence="5">
    <location>
        <position position="393"/>
    </location>
</feature>
<dbReference type="InterPro" id="IPR026444">
    <property type="entry name" value="Secre_tail"/>
</dbReference>
<keyword evidence="9" id="KW-1185">Reference proteome</keyword>
<dbReference type="SUPFAM" id="SSF52743">
    <property type="entry name" value="Subtilisin-like"/>
    <property type="match status" value="1"/>
</dbReference>
<evidence type="ECO:0000259" key="7">
    <source>
        <dbReference type="Pfam" id="PF18962"/>
    </source>
</evidence>
<evidence type="ECO:0000256" key="4">
    <source>
        <dbReference type="ARBA" id="ARBA00022825"/>
    </source>
</evidence>
<evidence type="ECO:0000313" key="8">
    <source>
        <dbReference type="EMBL" id="MBO3271726.1"/>
    </source>
</evidence>
<keyword evidence="4 5" id="KW-0720">Serine protease</keyword>
<name>A0ABS3TDK6_9BACT</name>
<feature type="active site" description="Charge relay system" evidence="5">
    <location>
        <position position="179"/>
    </location>
</feature>
<dbReference type="InterPro" id="IPR050131">
    <property type="entry name" value="Peptidase_S8_subtilisin-like"/>
</dbReference>
<dbReference type="InterPro" id="IPR015500">
    <property type="entry name" value="Peptidase_S8_subtilisin-rel"/>
</dbReference>
<dbReference type="Pfam" id="PF18962">
    <property type="entry name" value="Por_Secre_tail"/>
    <property type="match status" value="1"/>
</dbReference>
<reference evidence="8 9" key="1">
    <citation type="submission" date="2021-03" db="EMBL/GenBank/DDBJ databases">
        <authorList>
            <person name="Kim M.K."/>
        </authorList>
    </citation>
    <scope>NUCLEOTIDE SEQUENCE [LARGE SCALE GENOMIC DNA]</scope>
    <source>
        <strain evidence="8 9">BT507</strain>
    </source>
</reference>
<dbReference type="NCBIfam" id="TIGR04183">
    <property type="entry name" value="Por_Secre_tail"/>
    <property type="match status" value="1"/>
</dbReference>
<dbReference type="PANTHER" id="PTHR43806:SF11">
    <property type="entry name" value="CEREVISIN-RELATED"/>
    <property type="match status" value="1"/>
</dbReference>
<accession>A0ABS3TDK6</accession>
<dbReference type="RefSeq" id="WP_208308057.1">
    <property type="nucleotide sequence ID" value="NZ_JAGETX010000007.1"/>
</dbReference>
<gene>
    <name evidence="8" type="ORF">J4D97_13780</name>
</gene>
<proteinExistence type="inferred from homology"/>
<comment type="caution">
    <text evidence="8">The sequence shown here is derived from an EMBL/GenBank/DDBJ whole genome shotgun (WGS) entry which is preliminary data.</text>
</comment>
<evidence type="ECO:0000256" key="3">
    <source>
        <dbReference type="ARBA" id="ARBA00022801"/>
    </source>
</evidence>
<keyword evidence="2 5" id="KW-0645">Protease</keyword>
<dbReference type="EMBL" id="JAGETX010000007">
    <property type="protein sequence ID" value="MBO3271726.1"/>
    <property type="molecule type" value="Genomic_DNA"/>
</dbReference>
<organism evidence="8 9">
    <name type="scientific">Hymenobacter defluvii</name>
    <dbReference type="NCBI Taxonomy" id="2054411"/>
    <lineage>
        <taxon>Bacteria</taxon>
        <taxon>Pseudomonadati</taxon>
        <taxon>Bacteroidota</taxon>
        <taxon>Cytophagia</taxon>
        <taxon>Cytophagales</taxon>
        <taxon>Hymenobacteraceae</taxon>
        <taxon>Hymenobacter</taxon>
    </lineage>
</organism>